<dbReference type="PATRIC" id="fig|1088721.3.peg.3632"/>
<dbReference type="Proteomes" id="UP000004030">
    <property type="component" value="Unassembled WGS sequence"/>
</dbReference>
<keyword evidence="3" id="KW-1185">Reference proteome</keyword>
<evidence type="ECO:0000313" key="3">
    <source>
        <dbReference type="Proteomes" id="UP000004030"/>
    </source>
</evidence>
<sequence length="78" mass="8764">MAAQARPPVHVDHAEYADDPGDGDGIMTQDDVRAVPVRWTRFMHSLGSSIQFRFSTFGKKDSRARSSIYIGHGARKFR</sequence>
<dbReference type="AlphaFoldDB" id="G6EH62"/>
<reference evidence="2 3" key="1">
    <citation type="journal article" date="2012" name="J. Bacteriol.">
        <title>Genome sequence of benzo(a)pyrene-degrading bacterium Novosphingobium pentaromativorans US6-1.</title>
        <authorList>
            <person name="Luo Y.R."/>
            <person name="Kang S.G."/>
            <person name="Kim S.J."/>
            <person name="Kim M.R."/>
            <person name="Li N."/>
            <person name="Lee J.H."/>
            <person name="Kwon K.K."/>
        </authorList>
    </citation>
    <scope>NUCLEOTIDE SEQUENCE [LARGE SCALE GENOMIC DNA]</scope>
    <source>
        <strain evidence="2 3">US6-1</strain>
    </source>
</reference>
<gene>
    <name evidence="2" type="ORF">NSU_3684</name>
</gene>
<feature type="region of interest" description="Disordered" evidence="1">
    <location>
        <begin position="1"/>
        <end position="28"/>
    </location>
</feature>
<accession>G6EH62</accession>
<name>G6EH62_9SPHN</name>
<proteinExistence type="predicted"/>
<organism evidence="2 3">
    <name type="scientific">Novosphingobium pentaromativorans US6-1</name>
    <dbReference type="NCBI Taxonomy" id="1088721"/>
    <lineage>
        <taxon>Bacteria</taxon>
        <taxon>Pseudomonadati</taxon>
        <taxon>Pseudomonadota</taxon>
        <taxon>Alphaproteobacteria</taxon>
        <taxon>Sphingomonadales</taxon>
        <taxon>Sphingomonadaceae</taxon>
        <taxon>Novosphingobium</taxon>
    </lineage>
</organism>
<comment type="caution">
    <text evidence="2">The sequence shown here is derived from an EMBL/GenBank/DDBJ whole genome shotgun (WGS) entry which is preliminary data.</text>
</comment>
<evidence type="ECO:0000313" key="2">
    <source>
        <dbReference type="EMBL" id="EHJ59352.1"/>
    </source>
</evidence>
<protein>
    <submittedName>
        <fullName evidence="2">Uncharacterized protein</fullName>
    </submittedName>
</protein>
<evidence type="ECO:0000256" key="1">
    <source>
        <dbReference type="SAM" id="MobiDB-lite"/>
    </source>
</evidence>
<dbReference type="EMBL" id="AGFM01000058">
    <property type="protein sequence ID" value="EHJ59352.1"/>
    <property type="molecule type" value="Genomic_DNA"/>
</dbReference>